<proteinExistence type="predicted"/>
<evidence type="ECO:0000313" key="2">
    <source>
        <dbReference type="Proteomes" id="UP000292082"/>
    </source>
</evidence>
<evidence type="ECO:0000313" key="1">
    <source>
        <dbReference type="EMBL" id="TBU52450.1"/>
    </source>
</evidence>
<organism evidence="1 2">
    <name type="scientific">Dichomitus squalens</name>
    <dbReference type="NCBI Taxonomy" id="114155"/>
    <lineage>
        <taxon>Eukaryota</taxon>
        <taxon>Fungi</taxon>
        <taxon>Dikarya</taxon>
        <taxon>Basidiomycota</taxon>
        <taxon>Agaricomycotina</taxon>
        <taxon>Agaricomycetes</taxon>
        <taxon>Polyporales</taxon>
        <taxon>Polyporaceae</taxon>
        <taxon>Dichomitus</taxon>
    </lineage>
</organism>
<dbReference type="AlphaFoldDB" id="A0A4Q9PCD0"/>
<protein>
    <submittedName>
        <fullName evidence="1">Uncharacterized protein</fullName>
    </submittedName>
</protein>
<dbReference type="EMBL" id="ML145250">
    <property type="protein sequence ID" value="TBU52450.1"/>
    <property type="molecule type" value="Genomic_DNA"/>
</dbReference>
<reference evidence="1 2" key="1">
    <citation type="submission" date="2019-01" db="EMBL/GenBank/DDBJ databases">
        <title>Draft genome sequences of three monokaryotic isolates of the white-rot basidiomycete fungus Dichomitus squalens.</title>
        <authorList>
            <consortium name="DOE Joint Genome Institute"/>
            <person name="Lopez S.C."/>
            <person name="Andreopoulos B."/>
            <person name="Pangilinan J."/>
            <person name="Lipzen A."/>
            <person name="Riley R."/>
            <person name="Ahrendt S."/>
            <person name="Ng V."/>
            <person name="Barry K."/>
            <person name="Daum C."/>
            <person name="Grigoriev I.V."/>
            <person name="Hilden K.S."/>
            <person name="Makela M.R."/>
            <person name="de Vries R.P."/>
        </authorList>
    </citation>
    <scope>NUCLEOTIDE SEQUENCE [LARGE SCALE GENOMIC DNA]</scope>
    <source>
        <strain evidence="1 2">CBS 464.89</strain>
    </source>
</reference>
<keyword evidence="2" id="KW-1185">Reference proteome</keyword>
<gene>
    <name evidence="1" type="ORF">BD310DRAFT_952721</name>
</gene>
<dbReference type="Proteomes" id="UP000292082">
    <property type="component" value="Unassembled WGS sequence"/>
</dbReference>
<sequence>MRLRAKALTKSLDWPTRIYPECSEEYIKGQSRRFRDQYPDTWRYMQDASSRRDSSWNLHHTGVTHDAEIAVGCRRANGSVEFKLVSQLAFRIEDDEKSQERSVRVSAYFCLAGAWVDVGCWQPTQDRMGK</sequence>
<accession>A0A4Q9PCD0</accession>
<name>A0A4Q9PCD0_9APHY</name>